<dbReference type="KEGG" id="bmus:118885337"/>
<organism evidence="2 3">
    <name type="scientific">Balaenoptera musculus</name>
    <name type="common">Blue whale</name>
    <dbReference type="NCBI Taxonomy" id="9771"/>
    <lineage>
        <taxon>Eukaryota</taxon>
        <taxon>Metazoa</taxon>
        <taxon>Chordata</taxon>
        <taxon>Craniata</taxon>
        <taxon>Vertebrata</taxon>
        <taxon>Euteleostomi</taxon>
        <taxon>Mammalia</taxon>
        <taxon>Eutheria</taxon>
        <taxon>Laurasiatheria</taxon>
        <taxon>Artiodactyla</taxon>
        <taxon>Whippomorpha</taxon>
        <taxon>Cetacea</taxon>
        <taxon>Mysticeti</taxon>
        <taxon>Balaenopteridae</taxon>
        <taxon>Balaenoptera</taxon>
    </lineage>
</organism>
<proteinExistence type="predicted"/>
<name>A0A8B8VYJ7_BALMU</name>
<feature type="compositionally biased region" description="Gly residues" evidence="1">
    <location>
        <begin position="87"/>
        <end position="96"/>
    </location>
</feature>
<feature type="region of interest" description="Disordered" evidence="1">
    <location>
        <begin position="87"/>
        <end position="126"/>
    </location>
</feature>
<dbReference type="GeneID" id="118885337"/>
<reference evidence="3" key="1">
    <citation type="submission" date="2025-08" db="UniProtKB">
        <authorList>
            <consortium name="RefSeq"/>
        </authorList>
    </citation>
    <scope>IDENTIFICATION</scope>
    <source>
        <tissue evidence="3">Epidermis and Blubber</tissue>
    </source>
</reference>
<keyword evidence="2" id="KW-1185">Reference proteome</keyword>
<dbReference type="RefSeq" id="XP_036689857.1">
    <property type="nucleotide sequence ID" value="XM_036833962.1"/>
</dbReference>
<evidence type="ECO:0000313" key="3">
    <source>
        <dbReference type="RefSeq" id="XP_036689857.1"/>
    </source>
</evidence>
<dbReference type="Proteomes" id="UP000694857">
    <property type="component" value="Chromosome 19"/>
</dbReference>
<sequence length="224" mass="23956">MPHRRRGKDVGFGVGLALLQDARVLSGCWARNRGPGRWGRSRVRALGAEPGPGLWGRSRVRALGAEPGPGSGGGAGFGRWGRSRAPGSGGGAGFGRWGRSRARAQEAEPGPGALGPFGSGPTKNSPDTHAHGWACWSLRPSVGHSVHVPLLPRLAYLLSGGVCRGCHLLKKRMCHPYLLLEFLPRQRLHSVMLQGQRTTLPEKVSAFHPLPDSLIALSAMLRWL</sequence>
<evidence type="ECO:0000313" key="2">
    <source>
        <dbReference type="Proteomes" id="UP000694857"/>
    </source>
</evidence>
<dbReference type="AlphaFoldDB" id="A0A8B8VYJ7"/>
<protein>
    <submittedName>
        <fullName evidence="3">Uncharacterized protein LOC118885337</fullName>
    </submittedName>
</protein>
<gene>
    <name evidence="3" type="primary">LOC118885337</name>
</gene>
<evidence type="ECO:0000256" key="1">
    <source>
        <dbReference type="SAM" id="MobiDB-lite"/>
    </source>
</evidence>
<accession>A0A8B8VYJ7</accession>